<evidence type="ECO:0000256" key="5">
    <source>
        <dbReference type="SAM" id="SignalP"/>
    </source>
</evidence>
<dbReference type="Proteomes" id="UP001347796">
    <property type="component" value="Unassembled WGS sequence"/>
</dbReference>
<evidence type="ECO:0000313" key="8">
    <source>
        <dbReference type="Proteomes" id="UP001347796"/>
    </source>
</evidence>
<accession>A0AAN8K5P6</accession>
<dbReference type="AlphaFoldDB" id="A0AAN8K5P6"/>
<dbReference type="EMBL" id="JAZGQO010000006">
    <property type="protein sequence ID" value="KAK6184969.1"/>
    <property type="molecule type" value="Genomic_DNA"/>
</dbReference>
<evidence type="ECO:0000313" key="7">
    <source>
        <dbReference type="EMBL" id="KAK6184969.1"/>
    </source>
</evidence>
<evidence type="ECO:0000256" key="4">
    <source>
        <dbReference type="ARBA" id="ARBA00023136"/>
    </source>
</evidence>
<proteinExistence type="predicted"/>
<dbReference type="PANTHER" id="PTHR44755">
    <property type="entry name" value="NATRIURETIC PEPTIDE RECEPTOR 3-RELATED"/>
    <property type="match status" value="1"/>
</dbReference>
<name>A0AAN8K5P6_PATCE</name>
<evidence type="ECO:0000259" key="6">
    <source>
        <dbReference type="Pfam" id="PF01094"/>
    </source>
</evidence>
<comment type="caution">
    <text evidence="7">The sequence shown here is derived from an EMBL/GenBank/DDBJ whole genome shotgun (WGS) entry which is preliminary data.</text>
</comment>
<feature type="chain" id="PRO_5042983325" description="Receptor ligand binding region domain-containing protein" evidence="5">
    <location>
        <begin position="26"/>
        <end position="244"/>
    </location>
</feature>
<dbReference type="Pfam" id="PF01094">
    <property type="entry name" value="ANF_receptor"/>
    <property type="match status" value="1"/>
</dbReference>
<reference evidence="7 8" key="1">
    <citation type="submission" date="2024-01" db="EMBL/GenBank/DDBJ databases">
        <title>The genome of the rayed Mediterranean limpet Patella caerulea (Linnaeus, 1758).</title>
        <authorList>
            <person name="Anh-Thu Weber A."/>
            <person name="Halstead-Nussloch G."/>
        </authorList>
    </citation>
    <scope>NUCLEOTIDE SEQUENCE [LARGE SCALE GENOMIC DNA]</scope>
    <source>
        <strain evidence="7">AATW-2023a</strain>
        <tissue evidence="7">Whole specimen</tissue>
    </source>
</reference>
<protein>
    <recommendedName>
        <fullName evidence="6">Receptor ligand binding region domain-containing protein</fullName>
    </recommendedName>
</protein>
<keyword evidence="5" id="KW-0732">Signal</keyword>
<evidence type="ECO:0000256" key="3">
    <source>
        <dbReference type="ARBA" id="ARBA00022989"/>
    </source>
</evidence>
<feature type="domain" description="Receptor ligand binding region" evidence="6">
    <location>
        <begin position="48"/>
        <end position="179"/>
    </location>
</feature>
<dbReference type="GO" id="GO:0016020">
    <property type="term" value="C:membrane"/>
    <property type="evidence" value="ECO:0007669"/>
    <property type="project" value="UniProtKB-SubCell"/>
</dbReference>
<comment type="subcellular location">
    <subcellularLocation>
        <location evidence="1">Membrane</location>
    </subcellularLocation>
</comment>
<dbReference type="Gene3D" id="3.40.50.2300">
    <property type="match status" value="1"/>
</dbReference>
<dbReference type="GO" id="GO:0007165">
    <property type="term" value="P:signal transduction"/>
    <property type="evidence" value="ECO:0007669"/>
    <property type="project" value="TreeGrafter"/>
</dbReference>
<dbReference type="InterPro" id="IPR001828">
    <property type="entry name" value="ANF_lig-bd_rcpt"/>
</dbReference>
<dbReference type="SUPFAM" id="SSF53822">
    <property type="entry name" value="Periplasmic binding protein-like I"/>
    <property type="match status" value="1"/>
</dbReference>
<organism evidence="7 8">
    <name type="scientific">Patella caerulea</name>
    <name type="common">Rayed Mediterranean limpet</name>
    <dbReference type="NCBI Taxonomy" id="87958"/>
    <lineage>
        <taxon>Eukaryota</taxon>
        <taxon>Metazoa</taxon>
        <taxon>Spiralia</taxon>
        <taxon>Lophotrochozoa</taxon>
        <taxon>Mollusca</taxon>
        <taxon>Gastropoda</taxon>
        <taxon>Patellogastropoda</taxon>
        <taxon>Patelloidea</taxon>
        <taxon>Patellidae</taxon>
        <taxon>Patella</taxon>
    </lineage>
</organism>
<dbReference type="GO" id="GO:0038023">
    <property type="term" value="F:signaling receptor activity"/>
    <property type="evidence" value="ECO:0007669"/>
    <property type="project" value="TreeGrafter"/>
</dbReference>
<keyword evidence="4" id="KW-0472">Membrane</keyword>
<dbReference type="InterPro" id="IPR052612">
    <property type="entry name" value="ANP_Clearance_Receptor"/>
</dbReference>
<keyword evidence="2" id="KW-0812">Transmembrane</keyword>
<evidence type="ECO:0000256" key="2">
    <source>
        <dbReference type="ARBA" id="ARBA00022692"/>
    </source>
</evidence>
<feature type="signal peptide" evidence="5">
    <location>
        <begin position="1"/>
        <end position="25"/>
    </location>
</feature>
<keyword evidence="8" id="KW-1185">Reference proteome</keyword>
<gene>
    <name evidence="7" type="ORF">SNE40_007306</name>
</gene>
<keyword evidence="3" id="KW-1133">Transmembrane helix</keyword>
<dbReference type="PANTHER" id="PTHR44755:SF11">
    <property type="entry name" value="ATRIAL NATRIURETIC PEPTIDE RECEPTOR 3 ISOFORM X1"/>
    <property type="match status" value="1"/>
</dbReference>
<dbReference type="InterPro" id="IPR028082">
    <property type="entry name" value="Peripla_BP_I"/>
</dbReference>
<sequence length="244" mass="27781">MQLGYSWTLCSGWIFCVFMASSLRAKEVVKFAIITPSDGQRLFSTHRVAPVIRYSISRIKELDLLPDVRFLVSYGDSKCNSKDAPIKAFDFYKSGYVSVFLGPVCDYSLAPVARYAPYWNKPVISPGGFAHDFGRGKHSEDAEYRTLTRVGATFNSLAKTVIGLVQHYEWHRIKVIYDGEGHSDIAPRFCFLAASAFVSYSKKKRLDYDFHMFIPKVHKVEDMLREEVGNQYNSKLTSFITAKH</sequence>
<evidence type="ECO:0000256" key="1">
    <source>
        <dbReference type="ARBA" id="ARBA00004370"/>
    </source>
</evidence>
<dbReference type="GO" id="GO:0017046">
    <property type="term" value="F:peptide hormone binding"/>
    <property type="evidence" value="ECO:0007669"/>
    <property type="project" value="TreeGrafter"/>
</dbReference>